<feature type="domain" description="Cytochrome c" evidence="7">
    <location>
        <begin position="1533"/>
        <end position="1637"/>
    </location>
</feature>
<feature type="region of interest" description="Disordered" evidence="5">
    <location>
        <begin position="1129"/>
        <end position="1191"/>
    </location>
</feature>
<dbReference type="InterPro" id="IPR036280">
    <property type="entry name" value="Multihaem_cyt_sf"/>
</dbReference>
<organism evidence="8 9">
    <name type="scientific">Anatilimnocola aggregata</name>
    <dbReference type="NCBI Taxonomy" id="2528021"/>
    <lineage>
        <taxon>Bacteria</taxon>
        <taxon>Pseudomonadati</taxon>
        <taxon>Planctomycetota</taxon>
        <taxon>Planctomycetia</taxon>
        <taxon>Pirellulales</taxon>
        <taxon>Pirellulaceae</taxon>
        <taxon>Anatilimnocola</taxon>
    </lineage>
</organism>
<dbReference type="PANTHER" id="PTHR33546:SF1">
    <property type="entry name" value="LARGE, MULTIFUNCTIONAL SECRETED PROTEIN"/>
    <property type="match status" value="1"/>
</dbReference>
<keyword evidence="2 4" id="KW-0479">Metal-binding</keyword>
<dbReference type="InterPro" id="IPR009056">
    <property type="entry name" value="Cyt_c-like_dom"/>
</dbReference>
<dbReference type="GO" id="GO:0020037">
    <property type="term" value="F:heme binding"/>
    <property type="evidence" value="ECO:0007669"/>
    <property type="project" value="InterPro"/>
</dbReference>
<feature type="domain" description="Cytochrome c" evidence="7">
    <location>
        <begin position="635"/>
        <end position="849"/>
    </location>
</feature>
<dbReference type="GO" id="GO:0046872">
    <property type="term" value="F:metal ion binding"/>
    <property type="evidence" value="ECO:0007669"/>
    <property type="project" value="UniProtKB-KW"/>
</dbReference>
<dbReference type="SUPFAM" id="SSF46626">
    <property type="entry name" value="Cytochrome c"/>
    <property type="match status" value="4"/>
</dbReference>
<dbReference type="GO" id="GO:0009055">
    <property type="term" value="F:electron transfer activity"/>
    <property type="evidence" value="ECO:0007669"/>
    <property type="project" value="InterPro"/>
</dbReference>
<feature type="transmembrane region" description="Helical" evidence="6">
    <location>
        <begin position="12"/>
        <end position="34"/>
    </location>
</feature>
<evidence type="ECO:0000256" key="4">
    <source>
        <dbReference type="PROSITE-ProRule" id="PRU00433"/>
    </source>
</evidence>
<keyword evidence="9" id="KW-1185">Reference proteome</keyword>
<name>A0A517YN33_9BACT</name>
<evidence type="ECO:0000256" key="1">
    <source>
        <dbReference type="ARBA" id="ARBA00022617"/>
    </source>
</evidence>
<dbReference type="PROSITE" id="PS51007">
    <property type="entry name" value="CYTC"/>
    <property type="match status" value="4"/>
</dbReference>
<keyword evidence="6" id="KW-0812">Transmembrane</keyword>
<protein>
    <submittedName>
        <fullName evidence="8">Cytochrome c</fullName>
    </submittedName>
</protein>
<dbReference type="EMBL" id="CP036274">
    <property type="protein sequence ID" value="QDU31628.1"/>
    <property type="molecule type" value="Genomic_DNA"/>
</dbReference>
<evidence type="ECO:0000313" key="8">
    <source>
        <dbReference type="EMBL" id="QDU31628.1"/>
    </source>
</evidence>
<evidence type="ECO:0000256" key="3">
    <source>
        <dbReference type="ARBA" id="ARBA00023004"/>
    </source>
</evidence>
<dbReference type="RefSeq" id="WP_145099070.1">
    <property type="nucleotide sequence ID" value="NZ_CP036274.1"/>
</dbReference>
<dbReference type="Gene3D" id="1.10.760.10">
    <property type="entry name" value="Cytochrome c-like domain"/>
    <property type="match status" value="4"/>
</dbReference>
<evidence type="ECO:0000259" key="7">
    <source>
        <dbReference type="PROSITE" id="PS51007"/>
    </source>
</evidence>
<evidence type="ECO:0000313" key="9">
    <source>
        <dbReference type="Proteomes" id="UP000315017"/>
    </source>
</evidence>
<dbReference type="Proteomes" id="UP000315017">
    <property type="component" value="Chromosome"/>
</dbReference>
<evidence type="ECO:0000256" key="6">
    <source>
        <dbReference type="SAM" id="Phobius"/>
    </source>
</evidence>
<dbReference type="SUPFAM" id="SSF48695">
    <property type="entry name" value="Multiheme cytochromes"/>
    <property type="match status" value="1"/>
</dbReference>
<evidence type="ECO:0000256" key="5">
    <source>
        <dbReference type="SAM" id="MobiDB-lite"/>
    </source>
</evidence>
<dbReference type="OrthoDB" id="9804649at2"/>
<proteinExistence type="predicted"/>
<feature type="domain" description="Cytochrome c" evidence="7">
    <location>
        <begin position="1268"/>
        <end position="1396"/>
    </location>
</feature>
<dbReference type="InterPro" id="IPR036909">
    <property type="entry name" value="Cyt_c-like_dom_sf"/>
</dbReference>
<evidence type="ECO:0000256" key="2">
    <source>
        <dbReference type="ARBA" id="ARBA00022723"/>
    </source>
</evidence>
<keyword evidence="1 4" id="KW-0349">Heme</keyword>
<accession>A0A517YN33</accession>
<gene>
    <name evidence="8" type="ORF">ETAA8_67880</name>
</gene>
<keyword evidence="6" id="KW-0472">Membrane</keyword>
<keyword evidence="3 4" id="KW-0408">Iron</keyword>
<keyword evidence="6" id="KW-1133">Transmembrane helix</keyword>
<feature type="compositionally biased region" description="Basic and acidic residues" evidence="5">
    <location>
        <begin position="1167"/>
        <end position="1182"/>
    </location>
</feature>
<dbReference type="KEGG" id="aagg:ETAA8_67880"/>
<feature type="region of interest" description="Disordered" evidence="5">
    <location>
        <begin position="852"/>
        <end position="873"/>
    </location>
</feature>
<sequence length="1669" mass="185139">MPATESTWRSMTLMHRIFAVGGVVLTLCTVWMFYKDHFRSWKKYQETNVLVDRRMTQMREDQYKTDEANKQVAKLEIAYSKAKASPIDPAAIDAFGAELKSFKVNFKDLPAESDLPDLSAELKTLREVSDAAVADRAAGDAARAAAEAKLDDAELQRAAKAAETKAAVVEADAANRRASIVKLLQSKVDKAFIHETQKLGDRKGQSAHVDKAKADLDIAIRDNLTGEMAALQKAIDTQVDKLNKINAQYQALSAHRKTLEAIVKQINAPIELAFKDLEDSRSALKRLATTAREKRETFIATYDTFPYFGPGKQLLNLPILDAFGATRKPENRWSEGLLQDYNFAKVRRFDRCTTCHGSMQKSLPGDPTAPLYTSQVAFEVVVTPRTLEEVKANRLALKLPEVDDQGQPIPYSLEEWLGLKLADHGLVNVDDVVIKYVQPKSPGAGALPIDPNGPVQLPTGEEIQQQAATGITPVVESPVPKKPGLLVGDVIATIAGSELRGQYTGVQRAAVSLIDLAAAGKPFRIGVLRGLKHPFNSHPRLDLFLSDSSPHKLSTFACTICHEGQGSATDFKWASHTPNDPTQAAEWSKEHGWFNNHHWIFPMYPARFTEATCLKCHHDVVELEPSQKFPDPPAEKLMHGYRLIRMYGCYGCHEVNGYDGPTRRVGPDMRLEPSFFAAAQQLAWEVNQREQELRTIKPESDEDKQALAAQLSKLAAITKLATQLTAHPAEDGVRHTLLGMIEEDQAAAPGKFGQVLAPQSHRLAAMFRDVEAPGTLRKPGPSLRSVAQKVDTAFLYDWIWNPKNFRESTRMPRFFGLWDHLADDASRHVAEDLEPIEVRGLVAYLMDRSQKFDPVQPPEGVTPSSDEEKLTRGKQQFETRGCLACHTHHDFPDTKKFRRENDIVQGPDLSNIGAKFSAEANPQGPTWLYSWIKEPTKYHARTVMPNLFLEPLKQVEVVKDAEGNPVKDENGMDKTETKIFDPAADITTYLLSDNKGGWKPVKSEQQLTSPMSKEEGEALRKLMLEYLNDAFFKDAAEEYFTTGLPEEMRSELKGAETELITPKGVNLTDAQRLRYIGLKTVSKYGCFGCHDIPGFEDAKPIGTQLQNWGRKDPSRLAFEHISHYIGGHGAAHGAHGATAKGHDHAPAAAANPGDERAGGGDGAEAAPAHDHQHDHMAEEHESLPPGSDEYYHHELEHGSRIGFIYQKLKEPRSYDFDKTLNKRFNERLRMPQFPFTATDREAIITFVLGLVAEPPREKYLYRANPRDKAIAEGKVVLEKFNCGGCHILEADKWKISYPPGQFGEQSLPGPVFPFLQAHFSPAELSKQATPDASNRLHSTLLGFPALTKGQGLPELVDLEDGELVPEDRYNPKDTKLSVEIIAPTIVDGFPYLPGQAKMSIPGSTVTSAYTDNGGMLTRYLLPRVTQIEQQSNPNASGSEAYGWLPPPLFGEGSKVQNNWLYEFLLQPYPIRPAVFLRMPKFNLSSDEATKLVNYFAAIDNANYPYESAEVRLDSHLAEMQAAYERQAMRPDANRLDDAMKIVVDKNFCVKCHIVGDYDPGGSVRAKAPDLAEVHRRLRPDYLKQWIGNPKMVLPYTAMPVNIPYTPGEPQGKAPAELFVGDSVQQVQGLVDLLMNFDQFSKGKNQITPLVPVTPPAAAEGTTPAAGATN</sequence>
<reference evidence="8 9" key="1">
    <citation type="submission" date="2019-02" db="EMBL/GenBank/DDBJ databases">
        <title>Deep-cultivation of Planctomycetes and their phenomic and genomic characterization uncovers novel biology.</title>
        <authorList>
            <person name="Wiegand S."/>
            <person name="Jogler M."/>
            <person name="Boedeker C."/>
            <person name="Pinto D."/>
            <person name="Vollmers J."/>
            <person name="Rivas-Marin E."/>
            <person name="Kohn T."/>
            <person name="Peeters S.H."/>
            <person name="Heuer A."/>
            <person name="Rast P."/>
            <person name="Oberbeckmann S."/>
            <person name="Bunk B."/>
            <person name="Jeske O."/>
            <person name="Meyerdierks A."/>
            <person name="Storesund J.E."/>
            <person name="Kallscheuer N."/>
            <person name="Luecker S."/>
            <person name="Lage O.M."/>
            <person name="Pohl T."/>
            <person name="Merkel B.J."/>
            <person name="Hornburger P."/>
            <person name="Mueller R.-W."/>
            <person name="Bruemmer F."/>
            <person name="Labrenz M."/>
            <person name="Spormann A.M."/>
            <person name="Op den Camp H."/>
            <person name="Overmann J."/>
            <person name="Amann R."/>
            <person name="Jetten M.S.M."/>
            <person name="Mascher T."/>
            <person name="Medema M.H."/>
            <person name="Devos D.P."/>
            <person name="Kaster A.-K."/>
            <person name="Ovreas L."/>
            <person name="Rohde M."/>
            <person name="Galperin M.Y."/>
            <person name="Jogler C."/>
        </authorList>
    </citation>
    <scope>NUCLEOTIDE SEQUENCE [LARGE SCALE GENOMIC DNA]</scope>
    <source>
        <strain evidence="8 9">ETA_A8</strain>
    </source>
</reference>
<dbReference type="PANTHER" id="PTHR33546">
    <property type="entry name" value="LARGE, MULTIFUNCTIONAL SECRETED PROTEIN-RELATED"/>
    <property type="match status" value="1"/>
</dbReference>
<feature type="domain" description="Cytochrome c" evidence="7">
    <location>
        <begin position="868"/>
        <end position="994"/>
    </location>
</feature>